<evidence type="ECO:0000256" key="8">
    <source>
        <dbReference type="ARBA" id="ARBA00022824"/>
    </source>
</evidence>
<feature type="domain" description="Glycosyltransferase subfamily 4-like N-terminal" evidence="14">
    <location>
        <begin position="49"/>
        <end position="210"/>
    </location>
</feature>
<keyword evidence="8" id="KW-0256">Endoplasmic reticulum</keyword>
<dbReference type="SUPFAM" id="SSF53756">
    <property type="entry name" value="UDP-Glycosyltransferase/glycogen phosphorylase"/>
    <property type="match status" value="1"/>
</dbReference>
<feature type="chain" id="PRO_5002303427" description="Chitobiosyldiphosphodolichol beta-mannosyltransferase" evidence="13">
    <location>
        <begin position="25"/>
        <end position="462"/>
    </location>
</feature>
<reference evidence="16" key="1">
    <citation type="submission" date="2015-02" db="EMBL/GenBank/DDBJ databases">
        <authorList>
            <person name="Gon?alves P."/>
        </authorList>
    </citation>
    <scope>NUCLEOTIDE SEQUENCE [LARGE SCALE GENOMIC DNA]</scope>
</reference>
<gene>
    <name evidence="15" type="primary">SPOSA6832_04199</name>
</gene>
<dbReference type="OrthoDB" id="614844at2759"/>
<evidence type="ECO:0000313" key="15">
    <source>
        <dbReference type="EMBL" id="CEQ42395.1"/>
    </source>
</evidence>
<dbReference type="Pfam" id="PF13579">
    <property type="entry name" value="Glyco_trans_4_4"/>
    <property type="match status" value="1"/>
</dbReference>
<proteinExistence type="predicted"/>
<dbReference type="InterPro" id="IPR028098">
    <property type="entry name" value="Glyco_trans_4-like_N"/>
</dbReference>
<feature type="transmembrane region" description="Helical" evidence="12">
    <location>
        <begin position="101"/>
        <end position="121"/>
    </location>
</feature>
<feature type="non-terminal residue" evidence="15">
    <location>
        <position position="1"/>
    </location>
</feature>
<evidence type="ECO:0000259" key="14">
    <source>
        <dbReference type="Pfam" id="PF13579"/>
    </source>
</evidence>
<evidence type="ECO:0000256" key="9">
    <source>
        <dbReference type="ARBA" id="ARBA00022989"/>
    </source>
</evidence>
<dbReference type="Proteomes" id="UP000243876">
    <property type="component" value="Unassembled WGS sequence"/>
</dbReference>
<organism evidence="15 16">
    <name type="scientific">Sporidiobolus salmonicolor</name>
    <name type="common">Yeast-like fungus</name>
    <name type="synonym">Sporobolomyces salmonicolor</name>
    <dbReference type="NCBI Taxonomy" id="5005"/>
    <lineage>
        <taxon>Eukaryota</taxon>
        <taxon>Fungi</taxon>
        <taxon>Dikarya</taxon>
        <taxon>Basidiomycota</taxon>
        <taxon>Pucciniomycotina</taxon>
        <taxon>Microbotryomycetes</taxon>
        <taxon>Sporidiobolales</taxon>
        <taxon>Sporidiobolaceae</taxon>
        <taxon>Sporobolomyces</taxon>
    </lineage>
</organism>
<evidence type="ECO:0000256" key="4">
    <source>
        <dbReference type="ARBA" id="ARBA00015841"/>
    </source>
</evidence>
<evidence type="ECO:0000256" key="13">
    <source>
        <dbReference type="SAM" id="SignalP"/>
    </source>
</evidence>
<evidence type="ECO:0000256" key="12">
    <source>
        <dbReference type="SAM" id="Phobius"/>
    </source>
</evidence>
<protein>
    <recommendedName>
        <fullName evidence="4">Chitobiosyldiphosphodolichol beta-mannosyltransferase</fullName>
        <ecNumber evidence="3">2.4.1.142</ecNumber>
    </recommendedName>
</protein>
<dbReference type="GO" id="GO:0005789">
    <property type="term" value="C:endoplasmic reticulum membrane"/>
    <property type="evidence" value="ECO:0007669"/>
    <property type="project" value="UniProtKB-SubCell"/>
</dbReference>
<sequence>MLEAWITSLLAGLSLVLLWRRVQSSRPSSSAKSVALVVLGDIGRSPRMLYHAQSFVEHGYTTHIVAYRGSAPPKALAENPHTRFVYLPTPLVWISGLPRPLFLLCAPLKVVFGAFGLLWALTWRIHFAPSYIFIQNPPAIPTLPVVKLAAILRGSKVVIDWHNTGYSVLALRLGSLHPVVKLAKAIELFFGRSAYAHLCVTDAMKDQLVAEAHLKQLFSRLEVLHSLSFPSPSIPGPAPLASPDTTLFSCPSGLLPDRPVLLVSATSWTADEDFSILLDALELYESAAPREAALAKEGGLPRVVVVITGKGEGKKAFEKEVDRREKAWQWVRVRTAWLALDDYPQLLGSADLGISLHASSSGVDLPMKVVDMFGCGLPVVALDFACIGELVQDGTNGRTFSTAQDLADRLVSLLRGFPDAVPSDLDVLGAGIKRTKYGGDRDQAWCSWEENWDRVVAPLVAP</sequence>
<evidence type="ECO:0000256" key="7">
    <source>
        <dbReference type="ARBA" id="ARBA00022692"/>
    </source>
</evidence>
<evidence type="ECO:0000256" key="2">
    <source>
        <dbReference type="ARBA" id="ARBA00004922"/>
    </source>
</evidence>
<evidence type="ECO:0000256" key="5">
    <source>
        <dbReference type="ARBA" id="ARBA00022676"/>
    </source>
</evidence>
<dbReference type="InterPro" id="IPR026051">
    <property type="entry name" value="ALG1-like"/>
</dbReference>
<keyword evidence="6" id="KW-0808">Transferase</keyword>
<dbReference type="EC" id="2.4.1.142" evidence="3"/>
<keyword evidence="7 12" id="KW-0812">Transmembrane</keyword>
<keyword evidence="10 12" id="KW-0472">Membrane</keyword>
<evidence type="ECO:0000256" key="11">
    <source>
        <dbReference type="ARBA" id="ARBA00024899"/>
    </source>
</evidence>
<evidence type="ECO:0000256" key="6">
    <source>
        <dbReference type="ARBA" id="ARBA00022679"/>
    </source>
</evidence>
<name>A0A0D6ES47_SPOSA</name>
<evidence type="ECO:0000256" key="1">
    <source>
        <dbReference type="ARBA" id="ARBA00004389"/>
    </source>
</evidence>
<dbReference type="GO" id="GO:0004578">
    <property type="term" value="F:chitobiosyldiphosphodolichol beta-mannosyltransferase activity"/>
    <property type="evidence" value="ECO:0007669"/>
    <property type="project" value="UniProtKB-EC"/>
</dbReference>
<keyword evidence="9 12" id="KW-1133">Transmembrane helix</keyword>
<keyword evidence="5" id="KW-0328">Glycosyltransferase</keyword>
<evidence type="ECO:0000256" key="3">
    <source>
        <dbReference type="ARBA" id="ARBA00012611"/>
    </source>
</evidence>
<dbReference type="PANTHER" id="PTHR13036">
    <property type="entry name" value="BETA1,4 MANNOSYLTRANSFERASE"/>
    <property type="match status" value="1"/>
</dbReference>
<evidence type="ECO:0000256" key="10">
    <source>
        <dbReference type="ARBA" id="ARBA00023136"/>
    </source>
</evidence>
<dbReference type="Pfam" id="PF13692">
    <property type="entry name" value="Glyco_trans_1_4"/>
    <property type="match status" value="1"/>
</dbReference>
<dbReference type="AlphaFoldDB" id="A0A0D6ES47"/>
<evidence type="ECO:0000313" key="16">
    <source>
        <dbReference type="Proteomes" id="UP000243876"/>
    </source>
</evidence>
<keyword evidence="16" id="KW-1185">Reference proteome</keyword>
<comment type="function">
    <text evidence="11">Participates in the formation of the lipid-linked precursor oligosaccharide for N-glycosylation. Involved in assembling the dolichol-pyrophosphate-GlcNAc(2)-Man(5) intermediate on the cytoplasmic surface of the ER.</text>
</comment>
<feature type="signal peptide" evidence="13">
    <location>
        <begin position="1"/>
        <end position="24"/>
    </location>
</feature>
<comment type="subcellular location">
    <subcellularLocation>
        <location evidence="1">Endoplasmic reticulum membrane</location>
        <topology evidence="1">Single-pass membrane protein</topology>
    </subcellularLocation>
</comment>
<dbReference type="PANTHER" id="PTHR13036:SF0">
    <property type="entry name" value="CHITOBIOSYLDIPHOSPHODOLICHOL BETA-MANNOSYLTRANSFERASE"/>
    <property type="match status" value="1"/>
</dbReference>
<keyword evidence="13" id="KW-0732">Signal</keyword>
<comment type="pathway">
    <text evidence="2">Protein modification; protein glycosylation.</text>
</comment>
<dbReference type="Gene3D" id="3.40.50.2000">
    <property type="entry name" value="Glycogen Phosphorylase B"/>
    <property type="match status" value="1"/>
</dbReference>
<dbReference type="EMBL" id="CENE01000025">
    <property type="protein sequence ID" value="CEQ42395.1"/>
    <property type="molecule type" value="Genomic_DNA"/>
</dbReference>
<accession>A0A0D6ES47</accession>